<proteinExistence type="inferred from homology"/>
<evidence type="ECO:0000256" key="5">
    <source>
        <dbReference type="ARBA" id="ARBA00022989"/>
    </source>
</evidence>
<dbReference type="VEuPathDB" id="TriTrypDB:TcCLB.506985.40"/>
<evidence type="ECO:0000256" key="1">
    <source>
        <dbReference type="ARBA" id="ARBA00004651"/>
    </source>
</evidence>
<dbReference type="GO" id="GO:0005886">
    <property type="term" value="C:plasma membrane"/>
    <property type="evidence" value="ECO:0007669"/>
    <property type="project" value="UniProtKB-SubCell"/>
</dbReference>
<dbReference type="VEuPathDB" id="TriTrypDB:TcBrA4_0133990"/>
<name>A0A2V2X288_TRYCR</name>
<dbReference type="VEuPathDB" id="TriTrypDB:TcCLB.504213.110"/>
<dbReference type="VEuPathDB" id="TriTrypDB:TCSYLVIO_010340"/>
<feature type="region of interest" description="Disordered" evidence="8">
    <location>
        <begin position="591"/>
        <end position="627"/>
    </location>
</feature>
<dbReference type="Gene3D" id="1.20.1740.10">
    <property type="entry name" value="Amino acid/polyamine transporter I"/>
    <property type="match status" value="1"/>
</dbReference>
<feature type="transmembrane region" description="Helical" evidence="9">
    <location>
        <begin position="188"/>
        <end position="209"/>
    </location>
</feature>
<dbReference type="VEuPathDB" id="TriTrypDB:TCDM_05920"/>
<organism evidence="10 11">
    <name type="scientific">Trypanosoma cruzi</name>
    <dbReference type="NCBI Taxonomy" id="5693"/>
    <lineage>
        <taxon>Eukaryota</taxon>
        <taxon>Discoba</taxon>
        <taxon>Euglenozoa</taxon>
        <taxon>Kinetoplastea</taxon>
        <taxon>Metakinetoplastina</taxon>
        <taxon>Trypanosomatida</taxon>
        <taxon>Trypanosomatidae</taxon>
        <taxon>Trypanosoma</taxon>
        <taxon>Schizotrypanum</taxon>
    </lineage>
</organism>
<feature type="transmembrane region" description="Helical" evidence="9">
    <location>
        <begin position="117"/>
        <end position="142"/>
    </location>
</feature>
<feature type="transmembrane region" description="Helical" evidence="9">
    <location>
        <begin position="317"/>
        <end position="343"/>
    </location>
</feature>
<feature type="transmembrane region" description="Helical" evidence="9">
    <location>
        <begin position="221"/>
        <end position="244"/>
    </location>
</feature>
<comment type="subcellular location">
    <subcellularLocation>
        <location evidence="1">Cell membrane</location>
        <topology evidence="1">Multi-pass membrane protein</topology>
    </subcellularLocation>
</comment>
<dbReference type="PANTHER" id="PTHR45826:SF7">
    <property type="entry name" value="ACID TRANSPORTER, PUTATIVE-RELATED"/>
    <property type="match status" value="1"/>
</dbReference>
<dbReference type="VEuPathDB" id="TriTrypDB:TcG_03976"/>
<dbReference type="EMBL" id="PRFC01000035">
    <property type="protein sequence ID" value="PWV14585.1"/>
    <property type="molecule type" value="Genomic_DNA"/>
</dbReference>
<keyword evidence="2" id="KW-0813">Transport</keyword>
<evidence type="ECO:0000313" key="11">
    <source>
        <dbReference type="Proteomes" id="UP000246078"/>
    </source>
</evidence>
<dbReference type="VEuPathDB" id="TriTrypDB:TcCL_ESM03880"/>
<dbReference type="VEuPathDB" id="TriTrypDB:Tc_MARK_7780"/>
<dbReference type="VEuPathDB" id="TriTrypDB:C4B63_25g313"/>
<feature type="transmembrane region" description="Helical" evidence="9">
    <location>
        <begin position="51"/>
        <end position="73"/>
    </location>
</feature>
<dbReference type="VEuPathDB" id="TriTrypDB:TcYC6_0043910"/>
<dbReference type="OMA" id="GCESRKE"/>
<keyword evidence="4 9" id="KW-0812">Transmembrane</keyword>
<feature type="transmembrane region" description="Helical" evidence="9">
    <location>
        <begin position="432"/>
        <end position="451"/>
    </location>
</feature>
<dbReference type="VEuPathDB" id="TriTrypDB:BCY84_20332"/>
<evidence type="ECO:0000256" key="4">
    <source>
        <dbReference type="ARBA" id="ARBA00022692"/>
    </source>
</evidence>
<evidence type="ECO:0000313" key="10">
    <source>
        <dbReference type="EMBL" id="PWV14585.1"/>
    </source>
</evidence>
<comment type="caution">
    <text evidence="10">The sequence shown here is derived from an EMBL/GenBank/DDBJ whole genome shotgun (WGS) entry which is preliminary data.</text>
</comment>
<dbReference type="AlphaFoldDB" id="A0A2V2X288"/>
<dbReference type="VEuPathDB" id="TriTrypDB:C3747_35g138"/>
<keyword evidence="6 9" id="KW-0472">Membrane</keyword>
<dbReference type="SMR" id="A0A2V2X288"/>
<dbReference type="OrthoDB" id="5982228at2759"/>
<comment type="similarity">
    <text evidence="7">Belongs to the amino acid-polyamine-organocation (APC) superfamily. Polyamine:cation symporter (PHS) (TC 2.A.3.12) family.</text>
</comment>
<feature type="transmembrane region" description="Helical" evidence="9">
    <location>
        <begin position="364"/>
        <end position="386"/>
    </location>
</feature>
<feature type="transmembrane region" description="Helical" evidence="9">
    <location>
        <begin position="162"/>
        <end position="181"/>
    </location>
</feature>
<protein>
    <submittedName>
        <fullName evidence="10">Putrescine-cadaverine transporter</fullName>
    </submittedName>
</protein>
<evidence type="ECO:0000256" key="6">
    <source>
        <dbReference type="ARBA" id="ARBA00023136"/>
    </source>
</evidence>
<feature type="region of interest" description="Disordered" evidence="8">
    <location>
        <begin position="547"/>
        <end position="572"/>
    </location>
</feature>
<evidence type="ECO:0000256" key="3">
    <source>
        <dbReference type="ARBA" id="ARBA00022475"/>
    </source>
</evidence>
<feature type="transmembrane region" description="Helical" evidence="9">
    <location>
        <begin position="457"/>
        <end position="478"/>
    </location>
</feature>
<feature type="compositionally biased region" description="Polar residues" evidence="8">
    <location>
        <begin position="612"/>
        <end position="627"/>
    </location>
</feature>
<evidence type="ECO:0000256" key="2">
    <source>
        <dbReference type="ARBA" id="ARBA00022448"/>
    </source>
</evidence>
<keyword evidence="5 9" id="KW-1133">Transmembrane helix</keyword>
<dbReference type="InterPro" id="IPR002293">
    <property type="entry name" value="AA/rel_permease1"/>
</dbReference>
<evidence type="ECO:0000256" key="9">
    <source>
        <dbReference type="SAM" id="Phobius"/>
    </source>
</evidence>
<dbReference type="Pfam" id="PF13520">
    <property type="entry name" value="AA_permease_2"/>
    <property type="match status" value="1"/>
</dbReference>
<feature type="transmembrane region" description="Helical" evidence="9">
    <location>
        <begin position="265"/>
        <end position="289"/>
    </location>
</feature>
<dbReference type="PANTHER" id="PTHR45826">
    <property type="entry name" value="POLYAMINE TRANSPORTER PUT1"/>
    <property type="match status" value="1"/>
</dbReference>
<dbReference type="VEuPathDB" id="TriTrypDB:ECC02_006511"/>
<accession>A0A2V2X288</accession>
<dbReference type="InterPro" id="IPR044566">
    <property type="entry name" value="RMV1-like"/>
</dbReference>
<dbReference type="Proteomes" id="UP000246078">
    <property type="component" value="Unassembled WGS sequence"/>
</dbReference>
<evidence type="ECO:0000256" key="8">
    <source>
        <dbReference type="SAM" id="MobiDB-lite"/>
    </source>
</evidence>
<feature type="transmembrane region" description="Helical" evidence="9">
    <location>
        <begin position="392"/>
        <end position="411"/>
    </location>
</feature>
<dbReference type="FunFam" id="1.20.1740.10:FF:000041">
    <property type="entry name" value="Amino acid permease, putative"/>
    <property type="match status" value="1"/>
</dbReference>
<reference evidence="10 11" key="1">
    <citation type="journal article" date="2018" name="Microb. Genom.">
        <title>Expanding an expanded genome: long-read sequencing of Trypanosoma cruzi.</title>
        <authorList>
            <person name="Berna L."/>
            <person name="Rodriguez M."/>
            <person name="Chiribao M.L."/>
            <person name="Parodi-Talice A."/>
            <person name="Pita S."/>
            <person name="Rijo G."/>
            <person name="Alvarez-Valin F."/>
            <person name="Robello C."/>
        </authorList>
    </citation>
    <scope>NUCLEOTIDE SEQUENCE [LARGE SCALE GENOMIC DNA]</scope>
    <source>
        <strain evidence="10 11">TCC</strain>
    </source>
</reference>
<gene>
    <name evidence="10" type="ORF">C3747_35g138</name>
</gene>
<sequence length="627" mass="67164">MNPGGESNFQTLVRRRNHVGPVFHPTLRRTQEVIRRPEWVRRAGEAVAHRGSVGIVGLFALMFANCFGGGYGFEDTVGAAGPLVTLVVCLILPWVWSLPTGLAVAELSTAVPSNSGVLMWVNAAFPPYVSFFCIITTVFITFVGNATYPSLASAYVTGLVSLNKGAEIGVKIGVVVFCCVLNCSGIELVGSACVVVCVVAMMPFLILSFQQIFTHGLDGQAIAHVNASSIDWASFLSMVTWNYANIENAGAMVEEVSNPKKTFPIMMVPLMFSSYIAYLLPMLAGVSALGPHQNWADWQAGRWPQIAHIISGDWLKYYLFSGSIVSGVGFTLTSMCCTSRLLAGMGTMEMFPKRISRIIGYYHPTIGTPIPAIVLNATVTLIFCISFDFGDVVAMCQSLYCLRMLLIYASLIKLRIDHPDLPRPYALPCNTVAAALCLVPSAIFCFAAAIVSSMVSLAIGLSLVAFLILVGIGSYLYCRYVARNGFQGVIVQCETSDGDDIPAEDDREGPPLSRGVFYNDGYDERQGKLILGIFPTGQCPSPIGNGSGTATDVTGEPEKTFSGRGFGRTSPTGMMSSLGAQREMTGLYDLPTTNGNDGEKPADPNGEGRGFTNKNAGTSCTEANAHT</sequence>
<dbReference type="GO" id="GO:0015203">
    <property type="term" value="F:polyamine transmembrane transporter activity"/>
    <property type="evidence" value="ECO:0007669"/>
    <property type="project" value="UniProtKB-ARBA"/>
</dbReference>
<feature type="transmembrane region" description="Helical" evidence="9">
    <location>
        <begin position="79"/>
        <end position="105"/>
    </location>
</feature>
<keyword evidence="3" id="KW-1003">Cell membrane</keyword>
<evidence type="ECO:0000256" key="7">
    <source>
        <dbReference type="ARBA" id="ARBA00024041"/>
    </source>
</evidence>